<dbReference type="InterPro" id="IPR055431">
    <property type="entry name" value="RsgI_M"/>
</dbReference>
<name>A0AB36TEC7_ACETH</name>
<organism evidence="9 10">
    <name type="scientific">Acetivibrio thermocellus AD2</name>
    <dbReference type="NCBI Taxonomy" id="1138384"/>
    <lineage>
        <taxon>Bacteria</taxon>
        <taxon>Bacillati</taxon>
        <taxon>Bacillota</taxon>
        <taxon>Clostridia</taxon>
        <taxon>Eubacteriales</taxon>
        <taxon>Oscillospiraceae</taxon>
        <taxon>Acetivibrio</taxon>
    </lineage>
</organism>
<dbReference type="InterPro" id="IPR024449">
    <property type="entry name" value="Anti-sigma_RsgI_N"/>
</dbReference>
<feature type="compositionally biased region" description="Low complexity" evidence="6">
    <location>
        <begin position="291"/>
        <end position="315"/>
    </location>
</feature>
<sequence>MKHKGIVLKLTKSKAIISTNDFQCYYIKRSPTIYVGKEVEFTNKDIVTKKSVLIKPALSVACFILLIACVLSLSKIINNISPKVFAYISVDINPSFEIEIDDMGNVLNLLPLNDDAKVIADKLEIDKINVSNAIDIIINEAIKSNVINENEKDFILVSSTLNIKKEENSQQYQSEKEKLDIIINSLKDSIEKSGKADVYIVQADVNEREAARSKGISTGRYVLYNKYKDLENDLSLEDAKDADVNVLIKSMLDVASEERNPEESPKMTPTPTPTHTATHTPTDAPTPKPANTPTSTPAAKPSPKTASNSASTSTPAPKPTSTPTPTLMPTPTPTPTPADKIAYGQFMKFESSNYRGYYIRVKSFSGRIDPYVNPVEDSMFKIVPGLADPSCISFESKTYPGYYLKHENFRVILKKYEDTDLFREDATFRVVPGWADENMISFQSYNYPYRYIRHRDFELYIENIKTDLDRKDATFIGIKVD</sequence>
<dbReference type="Gene3D" id="2.80.10.50">
    <property type="match status" value="1"/>
</dbReference>
<gene>
    <name evidence="9" type="ORF">M972_111030</name>
</gene>
<dbReference type="GeneID" id="35805974"/>
<evidence type="ECO:0000313" key="10">
    <source>
        <dbReference type="Proteomes" id="UP000223596"/>
    </source>
</evidence>
<dbReference type="SMR" id="A0AB36TEC7"/>
<evidence type="ECO:0000256" key="3">
    <source>
        <dbReference type="ARBA" id="ARBA00022692"/>
    </source>
</evidence>
<dbReference type="GO" id="GO:0046556">
    <property type="term" value="F:alpha-L-arabinofuranosidase activity"/>
    <property type="evidence" value="ECO:0007669"/>
    <property type="project" value="InterPro"/>
</dbReference>
<proteinExistence type="predicted"/>
<dbReference type="GO" id="GO:0046373">
    <property type="term" value="P:L-arabinose metabolic process"/>
    <property type="evidence" value="ECO:0007669"/>
    <property type="project" value="InterPro"/>
</dbReference>
<evidence type="ECO:0000256" key="7">
    <source>
        <dbReference type="SAM" id="Phobius"/>
    </source>
</evidence>
<evidence type="ECO:0000256" key="2">
    <source>
        <dbReference type="ARBA" id="ARBA00022475"/>
    </source>
</evidence>
<feature type="compositionally biased region" description="Basic and acidic residues" evidence="6">
    <location>
        <begin position="256"/>
        <end position="265"/>
    </location>
</feature>
<dbReference type="Pfam" id="PF05270">
    <property type="entry name" value="AbfB"/>
    <property type="match status" value="1"/>
</dbReference>
<dbReference type="InterPro" id="IPR036195">
    <property type="entry name" value="AbfB_ABD_sf"/>
</dbReference>
<feature type="transmembrane region" description="Helical" evidence="7">
    <location>
        <begin position="52"/>
        <end position="73"/>
    </location>
</feature>
<evidence type="ECO:0000256" key="6">
    <source>
        <dbReference type="SAM" id="MobiDB-lite"/>
    </source>
</evidence>
<dbReference type="CDD" id="cd23399">
    <property type="entry name" value="beta-trefoil_ABD_ABFB"/>
    <property type="match status" value="1"/>
</dbReference>
<dbReference type="Pfam" id="PF23750">
    <property type="entry name" value="RsgI_M"/>
    <property type="match status" value="1"/>
</dbReference>
<feature type="compositionally biased region" description="Low complexity" evidence="6">
    <location>
        <begin position="266"/>
        <end position="283"/>
    </location>
</feature>
<comment type="subcellular location">
    <subcellularLocation>
        <location evidence="1">Cell membrane</location>
        <topology evidence="1">Single-pass membrane protein</topology>
    </subcellularLocation>
</comment>
<dbReference type="GO" id="GO:0005886">
    <property type="term" value="C:plasma membrane"/>
    <property type="evidence" value="ECO:0007669"/>
    <property type="project" value="UniProtKB-SubCell"/>
</dbReference>
<dbReference type="Pfam" id="PF12791">
    <property type="entry name" value="RsgI_N"/>
    <property type="match status" value="1"/>
</dbReference>
<protein>
    <submittedName>
        <fullName evidence="9">Anti-sigma factor-like protein</fullName>
    </submittedName>
</protein>
<feature type="compositionally biased region" description="Pro residues" evidence="6">
    <location>
        <begin position="316"/>
        <end position="336"/>
    </location>
</feature>
<feature type="region of interest" description="Disordered" evidence="6">
    <location>
        <begin position="255"/>
        <end position="339"/>
    </location>
</feature>
<keyword evidence="4 7" id="KW-1133">Transmembrane helix</keyword>
<evidence type="ECO:0000256" key="5">
    <source>
        <dbReference type="ARBA" id="ARBA00023136"/>
    </source>
</evidence>
<dbReference type="RefSeq" id="WP_003517501.1">
    <property type="nucleotide sequence ID" value="NZ_CP013828.1"/>
</dbReference>
<comment type="caution">
    <text evidence="9">The sequence shown here is derived from an EMBL/GenBank/DDBJ whole genome shotgun (WGS) entry which is preliminary data.</text>
</comment>
<dbReference type="PROSITE" id="PS51849">
    <property type="entry name" value="RSGI_N"/>
    <property type="match status" value="1"/>
</dbReference>
<dbReference type="SUPFAM" id="SSF110221">
    <property type="entry name" value="AbfB domain"/>
    <property type="match status" value="1"/>
</dbReference>
<evidence type="ECO:0000256" key="4">
    <source>
        <dbReference type="ARBA" id="ARBA00022989"/>
    </source>
</evidence>
<evidence type="ECO:0000313" key="9">
    <source>
        <dbReference type="EMBL" id="PFH02262.1"/>
    </source>
</evidence>
<reference evidence="9 10" key="1">
    <citation type="submission" date="2017-09" db="EMBL/GenBank/DDBJ databases">
        <title>Evaluation of Pacific Biosciences Sequencing Technology to Finishing C. thermocellum Genome Sequences.</title>
        <authorList>
            <person name="Brown S."/>
        </authorList>
    </citation>
    <scope>NUCLEOTIDE SEQUENCE [LARGE SCALE GENOMIC DNA]</scope>
    <source>
        <strain evidence="9 10">AD2</strain>
    </source>
</reference>
<dbReference type="EMBL" id="PDBW01000001">
    <property type="protein sequence ID" value="PFH02262.1"/>
    <property type="molecule type" value="Genomic_DNA"/>
</dbReference>
<evidence type="ECO:0000256" key="1">
    <source>
        <dbReference type="ARBA" id="ARBA00004162"/>
    </source>
</evidence>
<evidence type="ECO:0000259" key="8">
    <source>
        <dbReference type="PROSITE" id="PS51849"/>
    </source>
</evidence>
<keyword evidence="5 7" id="KW-0472">Membrane</keyword>
<dbReference type="Proteomes" id="UP000223596">
    <property type="component" value="Unassembled WGS sequence"/>
</dbReference>
<feature type="domain" description="RsgI N-terminal anti-sigma" evidence="8">
    <location>
        <begin position="3"/>
        <end position="50"/>
    </location>
</feature>
<dbReference type="InterPro" id="IPR007934">
    <property type="entry name" value="AbfB_ABD"/>
</dbReference>
<accession>A0AB36TEC7</accession>
<keyword evidence="2" id="KW-1003">Cell membrane</keyword>
<keyword evidence="3 7" id="KW-0812">Transmembrane</keyword>
<dbReference type="AlphaFoldDB" id="A0AB36TEC7"/>